<protein>
    <submittedName>
        <fullName evidence="3">Transcriptional regulator, MucR family</fullName>
    </submittedName>
</protein>
<dbReference type="GO" id="GO:0006355">
    <property type="term" value="P:regulation of DNA-templated transcription"/>
    <property type="evidence" value="ECO:0007669"/>
    <property type="project" value="InterPro"/>
</dbReference>
<dbReference type="GO" id="GO:0008270">
    <property type="term" value="F:zinc ion binding"/>
    <property type="evidence" value="ECO:0007669"/>
    <property type="project" value="InterPro"/>
</dbReference>
<evidence type="ECO:0000256" key="1">
    <source>
        <dbReference type="ARBA" id="ARBA00007031"/>
    </source>
</evidence>
<dbReference type="InterPro" id="IPR041920">
    <property type="entry name" value="ROS/MUCR_sf"/>
</dbReference>
<dbReference type="Gene3D" id="1.10.10.1550">
    <property type="entry name" value="ROS/MUCR transcriptional regulator protein"/>
    <property type="match status" value="1"/>
</dbReference>
<accession>A0A1G5YBM9</accession>
<proteinExistence type="inferred from homology"/>
<evidence type="ECO:0000256" key="2">
    <source>
        <dbReference type="SAM" id="MobiDB-lite"/>
    </source>
</evidence>
<dbReference type="Pfam" id="PF05443">
    <property type="entry name" value="ROS_MUCR"/>
    <property type="match status" value="1"/>
</dbReference>
<dbReference type="EMBL" id="FMXM01000008">
    <property type="protein sequence ID" value="SDA79407.1"/>
    <property type="molecule type" value="Genomic_DNA"/>
</dbReference>
<evidence type="ECO:0000313" key="3">
    <source>
        <dbReference type="EMBL" id="SDA79407.1"/>
    </source>
</evidence>
<comment type="similarity">
    <text evidence="1">Belongs to the ros/MucR family.</text>
</comment>
<evidence type="ECO:0000313" key="4">
    <source>
        <dbReference type="Proteomes" id="UP000198588"/>
    </source>
</evidence>
<dbReference type="AlphaFoldDB" id="A0A1G5YBM9"/>
<dbReference type="STRING" id="1165689.SAMN02927914_03110"/>
<sequence>MADNGSKDAIMKLMADVVSAYVSNNLVPASELPSLINQIYQSFDLLRSDHSTQAGIEPLKPAVPIRKSVTPDFIISLESGKKFKSLKRHLRVSYGLSPDEYRARWGLPSDYPMVAPNYAASRSLLAKKFGLGLKPQEAKRPTARRTRERKTSVAERL</sequence>
<name>A0A1G5YBM9_9HYPH</name>
<feature type="region of interest" description="Disordered" evidence="2">
    <location>
        <begin position="135"/>
        <end position="157"/>
    </location>
</feature>
<organism evidence="3 4">
    <name type="scientific">Mesorhizobium qingshengii</name>
    <dbReference type="NCBI Taxonomy" id="1165689"/>
    <lineage>
        <taxon>Bacteria</taxon>
        <taxon>Pseudomonadati</taxon>
        <taxon>Pseudomonadota</taxon>
        <taxon>Alphaproteobacteria</taxon>
        <taxon>Hyphomicrobiales</taxon>
        <taxon>Phyllobacteriaceae</taxon>
        <taxon>Mesorhizobium</taxon>
    </lineage>
</organism>
<gene>
    <name evidence="3" type="ORF">SAMN02927914_03110</name>
</gene>
<dbReference type="RefSeq" id="WP_091578912.1">
    <property type="nucleotide sequence ID" value="NZ_FMXM01000008.1"/>
</dbReference>
<dbReference type="InterPro" id="IPR008807">
    <property type="entry name" value="ROS_MUCR"/>
</dbReference>
<dbReference type="Proteomes" id="UP000198588">
    <property type="component" value="Unassembled WGS sequence"/>
</dbReference>
<dbReference type="OrthoDB" id="9809693at2"/>
<reference evidence="3 4" key="1">
    <citation type="submission" date="2016-10" db="EMBL/GenBank/DDBJ databases">
        <authorList>
            <person name="de Groot N.N."/>
        </authorList>
    </citation>
    <scope>NUCLEOTIDE SEQUENCE [LARGE SCALE GENOMIC DNA]</scope>
    <source>
        <strain evidence="3 4">CGMCC 1.12097</strain>
    </source>
</reference>
<dbReference type="GO" id="GO:0003677">
    <property type="term" value="F:DNA binding"/>
    <property type="evidence" value="ECO:0007669"/>
    <property type="project" value="InterPro"/>
</dbReference>